<dbReference type="PANTHER" id="PTHR22826">
    <property type="entry name" value="RHO GUANINE EXCHANGE FACTOR-RELATED"/>
    <property type="match status" value="1"/>
</dbReference>
<evidence type="ECO:0000313" key="4">
    <source>
        <dbReference type="Proteomes" id="UP000091820"/>
    </source>
</evidence>
<reference evidence="3" key="2">
    <citation type="submission" date="2020-05" db="UniProtKB">
        <authorList>
            <consortium name="EnsemblMetazoa"/>
        </authorList>
    </citation>
    <scope>IDENTIFICATION</scope>
    <source>
        <strain evidence="3">IAEA</strain>
    </source>
</reference>
<dbReference type="EnsemblMetazoa" id="GBRI035324-RA">
    <property type="protein sequence ID" value="GBRI035324-PA"/>
    <property type="gene ID" value="GBRI035324"/>
</dbReference>
<evidence type="ECO:0000256" key="1">
    <source>
        <dbReference type="ARBA" id="ARBA00022658"/>
    </source>
</evidence>
<dbReference type="InterPro" id="IPR000219">
    <property type="entry name" value="DH_dom"/>
</dbReference>
<dbReference type="AlphaFoldDB" id="A0A1A9WWT1"/>
<reference evidence="4" key="1">
    <citation type="submission" date="2014-03" db="EMBL/GenBank/DDBJ databases">
        <authorList>
            <person name="Aksoy S."/>
            <person name="Warren W."/>
            <person name="Wilson R.K."/>
        </authorList>
    </citation>
    <scope>NUCLEOTIDE SEQUENCE [LARGE SCALE GENOMIC DNA]</scope>
    <source>
        <strain evidence="4">IAEA</strain>
    </source>
</reference>
<feature type="domain" description="DH" evidence="2">
    <location>
        <begin position="16"/>
        <end position="92"/>
    </location>
</feature>
<keyword evidence="4" id="KW-1185">Reference proteome</keyword>
<name>A0A1A9WWT1_9MUSC</name>
<accession>A0A1A9WWT1</accession>
<dbReference type="GO" id="GO:0005085">
    <property type="term" value="F:guanyl-nucleotide exchange factor activity"/>
    <property type="evidence" value="ECO:0007669"/>
    <property type="project" value="UniProtKB-KW"/>
</dbReference>
<dbReference type="VEuPathDB" id="VectorBase:GBRI035324"/>
<sequence>MFALEYDCWSVWVLEISEIFCNFGSMKQWNNKFYCYVTFTMNKKASMQLRQEYREWLQSYQTEIRDKLGIDSFLVQPIQRLTKYPLLLKQLISEFFGIKCKPVLTAICKLETRMRGLLEIVNQAEEIPYIDELPAELSIANLSYFRRSAEFEAYYYRSRKKFPAKVLLFDNCLLTTEMRKKQLIFRHYYQWPTLELRINTKKNITLLTKVGETVINNSHEIAKQNSNHLREEYQFVASEALTIAPWLRSARKIIESTRFEMSQKGKLSLPMDLVLGAAFSIWLIWHYL</sequence>
<dbReference type="Pfam" id="PF00621">
    <property type="entry name" value="RhoGEF"/>
    <property type="match status" value="1"/>
</dbReference>
<keyword evidence="1" id="KW-0344">Guanine-nucleotide releasing factor</keyword>
<dbReference type="InterPro" id="IPR035899">
    <property type="entry name" value="DBL_dom_sf"/>
</dbReference>
<evidence type="ECO:0000259" key="2">
    <source>
        <dbReference type="PROSITE" id="PS50010"/>
    </source>
</evidence>
<evidence type="ECO:0000313" key="3">
    <source>
        <dbReference type="EnsemblMetazoa" id="GBRI035324-PA"/>
    </source>
</evidence>
<proteinExistence type="predicted"/>
<protein>
    <recommendedName>
        <fullName evidence="2">DH domain-containing protein</fullName>
    </recommendedName>
</protein>
<dbReference type="PANTHER" id="PTHR22826:SF209">
    <property type="entry name" value="DH DOMAIN-CONTAINING PROTEIN"/>
    <property type="match status" value="1"/>
</dbReference>
<dbReference type="InterPro" id="IPR051336">
    <property type="entry name" value="RhoGEF_Guanine_NuclExch_SF"/>
</dbReference>
<dbReference type="SUPFAM" id="SSF48065">
    <property type="entry name" value="DBL homology domain (DH-domain)"/>
    <property type="match status" value="1"/>
</dbReference>
<dbReference type="Gene3D" id="1.20.900.10">
    <property type="entry name" value="Dbl homology (DH) domain"/>
    <property type="match status" value="1"/>
</dbReference>
<dbReference type="Proteomes" id="UP000091820">
    <property type="component" value="Unassembled WGS sequence"/>
</dbReference>
<dbReference type="PROSITE" id="PS50010">
    <property type="entry name" value="DH_2"/>
    <property type="match status" value="1"/>
</dbReference>
<dbReference type="GO" id="GO:0005737">
    <property type="term" value="C:cytoplasm"/>
    <property type="evidence" value="ECO:0007669"/>
    <property type="project" value="TreeGrafter"/>
</dbReference>
<organism evidence="3 4">
    <name type="scientific">Glossina brevipalpis</name>
    <dbReference type="NCBI Taxonomy" id="37001"/>
    <lineage>
        <taxon>Eukaryota</taxon>
        <taxon>Metazoa</taxon>
        <taxon>Ecdysozoa</taxon>
        <taxon>Arthropoda</taxon>
        <taxon>Hexapoda</taxon>
        <taxon>Insecta</taxon>
        <taxon>Pterygota</taxon>
        <taxon>Neoptera</taxon>
        <taxon>Endopterygota</taxon>
        <taxon>Diptera</taxon>
        <taxon>Brachycera</taxon>
        <taxon>Muscomorpha</taxon>
        <taxon>Hippoboscoidea</taxon>
        <taxon>Glossinidae</taxon>
        <taxon>Glossina</taxon>
    </lineage>
</organism>
<dbReference type="STRING" id="37001.A0A1A9WWT1"/>